<feature type="signal peptide" evidence="2">
    <location>
        <begin position="1"/>
        <end position="23"/>
    </location>
</feature>
<dbReference type="EMBL" id="ACHJ01000070">
    <property type="protein sequence ID" value="EEI17479.1"/>
    <property type="molecule type" value="Genomic_DNA"/>
</dbReference>
<dbReference type="eggNOG" id="ENOG50337YX">
    <property type="taxonomic scope" value="Bacteria"/>
</dbReference>
<protein>
    <submittedName>
        <fullName evidence="3">Uncharacterized protein</fullName>
    </submittedName>
</protein>
<feature type="region of interest" description="Disordered" evidence="1">
    <location>
        <begin position="331"/>
        <end position="352"/>
    </location>
</feature>
<dbReference type="AlphaFoldDB" id="C0XQR5"/>
<feature type="region of interest" description="Disordered" evidence="1">
    <location>
        <begin position="36"/>
        <end position="61"/>
    </location>
</feature>
<sequence length="352" mass="36530">MRRTAAAAAITAFCVVLTGCAGATSQRETVTITTYVPHPDDLADGESNAAAPAPEPIGDGNLSARRTALSGILDSLGPYSADPSSRFAPDGTYSYAIVEASGDNEPDMAVKVNAPEFSRVYLATAPAGETPVLGTSYLVHGAAGVGGSRSWVSASNSGQGLWETVGQSVQPMSTSKLYAPEGKTLVPTGREITTRGLGEDQYEIQWIDSTDRSGLASLGVAPAQPPAAAVSPATPAGTQFAGTVLALSTAEVMNGEPAPNGESASNIYYVLQLDAPTPITAMQPGGDTDTRTKDQLSLGEHSKYQDDSAQWGPLVGKRVTLTVDPETMWWQSDPSLPIGPPRAREPLAIEVQ</sequence>
<dbReference type="OrthoDB" id="4426122at2"/>
<proteinExistence type="predicted"/>
<name>C0XQR5_CORLD</name>
<evidence type="ECO:0000256" key="2">
    <source>
        <dbReference type="SAM" id="SignalP"/>
    </source>
</evidence>
<keyword evidence="2" id="KW-0732">Signal</keyword>
<feature type="compositionally biased region" description="Basic and acidic residues" evidence="1">
    <location>
        <begin position="342"/>
        <end position="352"/>
    </location>
</feature>
<organism evidence="3 4">
    <name type="scientific">Corynebacterium lipophiloflavum (strain ATCC 700352 / DSM 44291 / CCUG 37336 / JCM 10383 / DMMZ 1944)</name>
    <dbReference type="NCBI Taxonomy" id="525263"/>
    <lineage>
        <taxon>Bacteria</taxon>
        <taxon>Bacillati</taxon>
        <taxon>Actinomycetota</taxon>
        <taxon>Actinomycetes</taxon>
        <taxon>Mycobacteriales</taxon>
        <taxon>Corynebacteriaceae</taxon>
        <taxon>Corynebacterium</taxon>
    </lineage>
</organism>
<dbReference type="RefSeq" id="WP_006840747.1">
    <property type="nucleotide sequence ID" value="NZ_GG667194.1"/>
</dbReference>
<evidence type="ECO:0000256" key="1">
    <source>
        <dbReference type="SAM" id="MobiDB-lite"/>
    </source>
</evidence>
<comment type="caution">
    <text evidence="3">The sequence shown here is derived from an EMBL/GenBank/DDBJ whole genome shotgun (WGS) entry which is preliminary data.</text>
</comment>
<feature type="chain" id="PRO_5002905332" evidence="2">
    <location>
        <begin position="24"/>
        <end position="352"/>
    </location>
</feature>
<gene>
    <name evidence="3" type="ORF">HMPREF0298_0785</name>
</gene>
<dbReference type="STRING" id="525263.HMPREF0298_0785"/>
<dbReference type="PROSITE" id="PS51257">
    <property type="entry name" value="PROKAR_LIPOPROTEIN"/>
    <property type="match status" value="1"/>
</dbReference>
<dbReference type="Proteomes" id="UP000006196">
    <property type="component" value="Unassembled WGS sequence"/>
</dbReference>
<evidence type="ECO:0000313" key="4">
    <source>
        <dbReference type="Proteomes" id="UP000006196"/>
    </source>
</evidence>
<evidence type="ECO:0000313" key="3">
    <source>
        <dbReference type="EMBL" id="EEI17479.1"/>
    </source>
</evidence>
<reference evidence="3" key="1">
    <citation type="submission" date="2009-01" db="EMBL/GenBank/DDBJ databases">
        <authorList>
            <person name="Qin X."/>
            <person name="Bachman B."/>
            <person name="Battles P."/>
            <person name="Bell A."/>
            <person name="Bess C."/>
            <person name="Bickham C."/>
            <person name="Chaboub L."/>
            <person name="Chen D."/>
            <person name="Coyle M."/>
            <person name="Deiros D.R."/>
            <person name="Dinh H."/>
            <person name="Forbes L."/>
            <person name="Fowler G."/>
            <person name="Francisco L."/>
            <person name="Fu Q."/>
            <person name="Gubbala S."/>
            <person name="Hale W."/>
            <person name="Han Y."/>
            <person name="Hemphill L."/>
            <person name="Highlander S.K."/>
            <person name="Hirani K."/>
            <person name="Hogues M."/>
            <person name="Jackson L."/>
            <person name="Jakkamsetti A."/>
            <person name="Javaid M."/>
            <person name="Jiang H."/>
            <person name="Korchina V."/>
            <person name="Kovar C."/>
            <person name="Lara F."/>
            <person name="Lee S."/>
            <person name="Mata R."/>
            <person name="Mathew T."/>
            <person name="Moen C."/>
            <person name="Morales K."/>
            <person name="Munidasa M."/>
            <person name="Nazareth L."/>
            <person name="Ngo R."/>
            <person name="Nguyen L."/>
            <person name="Okwuonu G."/>
            <person name="Ongeri F."/>
            <person name="Patil S."/>
            <person name="Petrosino J."/>
            <person name="Pham C."/>
            <person name="Pham P."/>
            <person name="Pu L.-L."/>
            <person name="Puazo M."/>
            <person name="Raj R."/>
            <person name="Reid J."/>
            <person name="Rouhana J."/>
            <person name="Saada N."/>
            <person name="Shang Y."/>
            <person name="Simmons D."/>
            <person name="Thornton R."/>
            <person name="Warren J."/>
            <person name="Weissenberger G."/>
            <person name="Zhang J."/>
            <person name="Zhang L."/>
            <person name="Zhou C."/>
            <person name="Zhu D."/>
            <person name="Muzny D."/>
            <person name="Worley K."/>
            <person name="Gibbs R."/>
        </authorList>
    </citation>
    <scope>NUCLEOTIDE SEQUENCE [LARGE SCALE GENOMIC DNA]</scope>
    <source>
        <strain evidence="3">DSM 44291</strain>
    </source>
</reference>
<dbReference type="HOGENOM" id="CLU_064675_0_0_11"/>
<accession>C0XQR5</accession>
<keyword evidence="4" id="KW-1185">Reference proteome</keyword>